<feature type="signal peptide" evidence="1">
    <location>
        <begin position="1"/>
        <end position="23"/>
    </location>
</feature>
<reference evidence="2 3" key="1">
    <citation type="submission" date="2019-05" db="EMBL/GenBank/DDBJ databases">
        <title>Another draft genome of Portunus trituberculatus and its Hox gene families provides insights of decapod evolution.</title>
        <authorList>
            <person name="Jeong J.-H."/>
            <person name="Song I."/>
            <person name="Kim S."/>
            <person name="Choi T."/>
            <person name="Kim D."/>
            <person name="Ryu S."/>
            <person name="Kim W."/>
        </authorList>
    </citation>
    <scope>NUCLEOTIDE SEQUENCE [LARGE SCALE GENOMIC DNA]</scope>
    <source>
        <tissue evidence="2">Muscle</tissue>
    </source>
</reference>
<evidence type="ECO:0000256" key="1">
    <source>
        <dbReference type="SAM" id="SignalP"/>
    </source>
</evidence>
<dbReference type="AlphaFoldDB" id="A0A5B7EQB0"/>
<organism evidence="2 3">
    <name type="scientific">Portunus trituberculatus</name>
    <name type="common">Swimming crab</name>
    <name type="synonym">Neptunus trituberculatus</name>
    <dbReference type="NCBI Taxonomy" id="210409"/>
    <lineage>
        <taxon>Eukaryota</taxon>
        <taxon>Metazoa</taxon>
        <taxon>Ecdysozoa</taxon>
        <taxon>Arthropoda</taxon>
        <taxon>Crustacea</taxon>
        <taxon>Multicrustacea</taxon>
        <taxon>Malacostraca</taxon>
        <taxon>Eumalacostraca</taxon>
        <taxon>Eucarida</taxon>
        <taxon>Decapoda</taxon>
        <taxon>Pleocyemata</taxon>
        <taxon>Brachyura</taxon>
        <taxon>Eubrachyura</taxon>
        <taxon>Portunoidea</taxon>
        <taxon>Portunidae</taxon>
        <taxon>Portuninae</taxon>
        <taxon>Portunus</taxon>
    </lineage>
</organism>
<keyword evidence="3" id="KW-1185">Reference proteome</keyword>
<dbReference type="Proteomes" id="UP000324222">
    <property type="component" value="Unassembled WGS sequence"/>
</dbReference>
<evidence type="ECO:0000313" key="3">
    <source>
        <dbReference type="Proteomes" id="UP000324222"/>
    </source>
</evidence>
<feature type="chain" id="PRO_5022698141" evidence="1">
    <location>
        <begin position="24"/>
        <end position="74"/>
    </location>
</feature>
<dbReference type="EMBL" id="VSRR010003634">
    <property type="protein sequence ID" value="MPC36920.1"/>
    <property type="molecule type" value="Genomic_DNA"/>
</dbReference>
<accession>A0A5B7EQB0</accession>
<keyword evidence="1" id="KW-0732">Signal</keyword>
<proteinExistence type="predicted"/>
<name>A0A5B7EQB0_PORTR</name>
<comment type="caution">
    <text evidence="2">The sequence shown here is derived from an EMBL/GenBank/DDBJ whole genome shotgun (WGS) entry which is preliminary data.</text>
</comment>
<evidence type="ECO:0000313" key="2">
    <source>
        <dbReference type="EMBL" id="MPC36920.1"/>
    </source>
</evidence>
<gene>
    <name evidence="2" type="ORF">E2C01_030390</name>
</gene>
<sequence>MTRTLCSGSGWLLFLAALRTVLALTDEGEVEGLNAAKMTVDNVWTGADTITVSILPFNISDRKSMNQSTASYQI</sequence>
<protein>
    <submittedName>
        <fullName evidence="2">Uncharacterized protein</fullName>
    </submittedName>
</protein>